<comment type="caution">
    <text evidence="9">The sequence shown here is derived from an EMBL/GenBank/DDBJ whole genome shotgun (WGS) entry which is preliminary data.</text>
</comment>
<dbReference type="SUPFAM" id="SSF53335">
    <property type="entry name" value="S-adenosyl-L-methionine-dependent methyltransferases"/>
    <property type="match status" value="1"/>
</dbReference>
<evidence type="ECO:0000256" key="1">
    <source>
        <dbReference type="ARBA" id="ARBA00000903"/>
    </source>
</evidence>
<dbReference type="AlphaFoldDB" id="A0A4S2KVQ1"/>
<dbReference type="Pfam" id="PF05724">
    <property type="entry name" value="TPMT"/>
    <property type="match status" value="1"/>
</dbReference>
<evidence type="ECO:0000256" key="6">
    <source>
        <dbReference type="ARBA" id="ARBA00022603"/>
    </source>
</evidence>
<evidence type="ECO:0000313" key="10">
    <source>
        <dbReference type="Proteomes" id="UP000308267"/>
    </source>
</evidence>
<dbReference type="InterPro" id="IPR029063">
    <property type="entry name" value="SAM-dependent_MTases_sf"/>
</dbReference>
<keyword evidence="10" id="KW-1185">Reference proteome</keyword>
<evidence type="ECO:0000256" key="7">
    <source>
        <dbReference type="ARBA" id="ARBA00022679"/>
    </source>
</evidence>
<dbReference type="GO" id="GO:0005737">
    <property type="term" value="C:cytoplasm"/>
    <property type="evidence" value="ECO:0007669"/>
    <property type="project" value="UniProtKB-SubCell"/>
</dbReference>
<gene>
    <name evidence="9" type="ORF">CRM22_010677</name>
</gene>
<dbReference type="GO" id="GO:0032259">
    <property type="term" value="P:methylation"/>
    <property type="evidence" value="ECO:0007669"/>
    <property type="project" value="UniProtKB-KW"/>
</dbReference>
<dbReference type="PANTHER" id="PTHR10259">
    <property type="entry name" value="THIOPURINE S-METHYLTRANSFERASE"/>
    <property type="match status" value="1"/>
</dbReference>
<keyword evidence="5" id="KW-0963">Cytoplasm</keyword>
<dbReference type="InterPro" id="IPR008854">
    <property type="entry name" value="TPMT"/>
</dbReference>
<sequence length="231" mass="26760">MEDTFSADAWCRRWDSNTVGWHSPVVHRHLQQFWDKFCPESTLEKLVFVPLCGKSLDLAWMYFQKSCTVVGCELSETALKAFVAEHPDLRMLRSTIQFRDGRHISLFHTPDRRIRLYLCNLFDMDQSSEPPFKFIWDRGSLVAMAPSQRSKYVNYVSKLAAPDVRWLLETVDYPEGVYGGPPCRMTDEEYDALFGSGFTSELLAVDDMKIRPFENAAYCYVRITLLVKKSV</sequence>
<dbReference type="PANTHER" id="PTHR10259:SF11">
    <property type="entry name" value="THIOPURINE S-METHYLTRANSFERASE"/>
    <property type="match status" value="1"/>
</dbReference>
<dbReference type="OrthoDB" id="276151at2759"/>
<name>A0A4S2KVQ1_OPIFE</name>
<dbReference type="Proteomes" id="UP000308267">
    <property type="component" value="Unassembled WGS sequence"/>
</dbReference>
<evidence type="ECO:0000256" key="5">
    <source>
        <dbReference type="ARBA" id="ARBA00022490"/>
    </source>
</evidence>
<dbReference type="PROSITE" id="PS51585">
    <property type="entry name" value="SAM_MT_TPMT"/>
    <property type="match status" value="1"/>
</dbReference>
<reference evidence="9 10" key="1">
    <citation type="journal article" date="2019" name="BMC Genomics">
        <title>New insights from Opisthorchis felineus genome: update on genomics of the epidemiologically important liver flukes.</title>
        <authorList>
            <person name="Ershov N.I."/>
            <person name="Mordvinov V.A."/>
            <person name="Prokhortchouk E.B."/>
            <person name="Pakharukova M.Y."/>
            <person name="Gunbin K.V."/>
            <person name="Ustyantsev K."/>
            <person name="Genaev M.A."/>
            <person name="Blinov A.G."/>
            <person name="Mazur A."/>
            <person name="Boulygina E."/>
            <person name="Tsygankova S."/>
            <person name="Khrameeva E."/>
            <person name="Chekanov N."/>
            <person name="Fan G."/>
            <person name="Xiao A."/>
            <person name="Zhang H."/>
            <person name="Xu X."/>
            <person name="Yang H."/>
            <person name="Solovyev V."/>
            <person name="Lee S.M."/>
            <person name="Liu X."/>
            <person name="Afonnikov D.A."/>
            <person name="Skryabin K.G."/>
        </authorList>
    </citation>
    <scope>NUCLEOTIDE SEQUENCE [LARGE SCALE GENOMIC DNA]</scope>
    <source>
        <strain evidence="9">AK-0245</strain>
        <tissue evidence="9">Whole organism</tissue>
    </source>
</reference>
<comment type="similarity">
    <text evidence="3">Belongs to the class I-like SAM-binding methyltransferase superfamily. TPMT family.</text>
</comment>
<evidence type="ECO:0000256" key="3">
    <source>
        <dbReference type="ARBA" id="ARBA00008145"/>
    </source>
</evidence>
<keyword evidence="6" id="KW-0489">Methyltransferase</keyword>
<evidence type="ECO:0000256" key="4">
    <source>
        <dbReference type="ARBA" id="ARBA00011905"/>
    </source>
</evidence>
<dbReference type="Gene3D" id="3.40.50.150">
    <property type="entry name" value="Vaccinia Virus protein VP39"/>
    <property type="match status" value="1"/>
</dbReference>
<dbReference type="STRING" id="147828.A0A4S2KVQ1"/>
<evidence type="ECO:0000313" key="9">
    <source>
        <dbReference type="EMBL" id="TGZ52167.1"/>
    </source>
</evidence>
<dbReference type="GO" id="GO:0008119">
    <property type="term" value="F:thiopurine S-methyltransferase activity"/>
    <property type="evidence" value="ECO:0007669"/>
    <property type="project" value="UniProtKB-EC"/>
</dbReference>
<comment type="catalytic activity">
    <reaction evidence="1">
        <text>S-adenosyl-L-methionine + a thiopurine = S-adenosyl-L-homocysteine + a thiopurine S-methylether.</text>
        <dbReference type="EC" id="2.1.1.67"/>
    </reaction>
</comment>
<organism evidence="9 10">
    <name type="scientific">Opisthorchis felineus</name>
    <dbReference type="NCBI Taxonomy" id="147828"/>
    <lineage>
        <taxon>Eukaryota</taxon>
        <taxon>Metazoa</taxon>
        <taxon>Spiralia</taxon>
        <taxon>Lophotrochozoa</taxon>
        <taxon>Platyhelminthes</taxon>
        <taxon>Trematoda</taxon>
        <taxon>Digenea</taxon>
        <taxon>Opisthorchiida</taxon>
        <taxon>Opisthorchiata</taxon>
        <taxon>Opisthorchiidae</taxon>
        <taxon>Opisthorchis</taxon>
    </lineage>
</organism>
<evidence type="ECO:0000256" key="2">
    <source>
        <dbReference type="ARBA" id="ARBA00004496"/>
    </source>
</evidence>
<keyword evidence="8" id="KW-0949">S-adenosyl-L-methionine</keyword>
<proteinExistence type="inferred from homology"/>
<comment type="subcellular location">
    <subcellularLocation>
        <location evidence="2">Cytoplasm</location>
    </subcellularLocation>
</comment>
<dbReference type="EMBL" id="SJOL01010102">
    <property type="protein sequence ID" value="TGZ52167.1"/>
    <property type="molecule type" value="Genomic_DNA"/>
</dbReference>
<protein>
    <recommendedName>
        <fullName evidence="4">thiopurine S-methyltransferase</fullName>
        <ecNumber evidence="4">2.1.1.67</ecNumber>
    </recommendedName>
</protein>
<dbReference type="FunFam" id="3.40.50.150:FF:000101">
    <property type="entry name" value="Thiopurine S-methyltransferase"/>
    <property type="match status" value="1"/>
</dbReference>
<keyword evidence="7" id="KW-0808">Transferase</keyword>
<accession>A0A4S2KVQ1</accession>
<evidence type="ECO:0000256" key="8">
    <source>
        <dbReference type="ARBA" id="ARBA00022691"/>
    </source>
</evidence>
<dbReference type="EC" id="2.1.1.67" evidence="4"/>